<evidence type="ECO:0000256" key="1">
    <source>
        <dbReference type="ARBA" id="ARBA00023015"/>
    </source>
</evidence>
<dbReference type="InterPro" id="IPR001647">
    <property type="entry name" value="HTH_TetR"/>
</dbReference>
<dbReference type="InterPro" id="IPR050109">
    <property type="entry name" value="HTH-type_TetR-like_transc_reg"/>
</dbReference>
<dbReference type="GO" id="GO:0003700">
    <property type="term" value="F:DNA-binding transcription factor activity"/>
    <property type="evidence" value="ECO:0007669"/>
    <property type="project" value="TreeGrafter"/>
</dbReference>
<protein>
    <recommendedName>
        <fullName evidence="4">HTH tetR-type domain-containing protein</fullName>
    </recommendedName>
</protein>
<reference evidence="5" key="1">
    <citation type="submission" date="2018-07" db="EMBL/GenBank/DDBJ databases">
        <authorList>
            <person name="Quirk P.G."/>
            <person name="Krulwich T.A."/>
        </authorList>
    </citation>
    <scope>NUCLEOTIDE SEQUENCE</scope>
</reference>
<keyword evidence="3" id="KW-0804">Transcription</keyword>
<dbReference type="Pfam" id="PF00440">
    <property type="entry name" value="TetR_N"/>
    <property type="match status" value="1"/>
</dbReference>
<evidence type="ECO:0000313" key="5">
    <source>
        <dbReference type="EMBL" id="SUS03277.1"/>
    </source>
</evidence>
<dbReference type="EMBL" id="UIDG01000001">
    <property type="protein sequence ID" value="SUS03277.1"/>
    <property type="molecule type" value="Genomic_DNA"/>
</dbReference>
<dbReference type="SUPFAM" id="SSF48498">
    <property type="entry name" value="Tetracyclin repressor-like, C-terminal domain"/>
    <property type="match status" value="1"/>
</dbReference>
<dbReference type="InterPro" id="IPR009057">
    <property type="entry name" value="Homeodomain-like_sf"/>
</dbReference>
<dbReference type="SUPFAM" id="SSF46689">
    <property type="entry name" value="Homeodomain-like"/>
    <property type="match status" value="1"/>
</dbReference>
<name>A0A380T9E2_9ZZZZ</name>
<feature type="domain" description="HTH tetR-type" evidence="4">
    <location>
        <begin position="12"/>
        <end position="72"/>
    </location>
</feature>
<dbReference type="Gene3D" id="1.10.357.10">
    <property type="entry name" value="Tetracycline Repressor, domain 2"/>
    <property type="match status" value="1"/>
</dbReference>
<evidence type="ECO:0000256" key="2">
    <source>
        <dbReference type="ARBA" id="ARBA00023125"/>
    </source>
</evidence>
<organism evidence="5">
    <name type="scientific">metagenome</name>
    <dbReference type="NCBI Taxonomy" id="256318"/>
    <lineage>
        <taxon>unclassified sequences</taxon>
        <taxon>metagenomes</taxon>
    </lineage>
</organism>
<dbReference type="InterPro" id="IPR036271">
    <property type="entry name" value="Tet_transcr_reg_TetR-rel_C_sf"/>
</dbReference>
<keyword evidence="1" id="KW-0805">Transcription regulation</keyword>
<dbReference type="PROSITE" id="PS50977">
    <property type="entry name" value="HTH_TETR_2"/>
    <property type="match status" value="1"/>
</dbReference>
<dbReference type="InterPro" id="IPR041678">
    <property type="entry name" value="TetR_C_16"/>
</dbReference>
<evidence type="ECO:0000259" key="4">
    <source>
        <dbReference type="PROSITE" id="PS50977"/>
    </source>
</evidence>
<sequence>MADTIARKRNAETTRAALLQAALSRFVREGYDGVSLRDIASDAGVDVALVSRYFGGKLELFAEVLASSPSPTHLFEGNHEDFGERISRKLVVEKQESKDFDCLIIILRSSSSPDAVEVSRRIGEERFYGPFAKWLGGRDAKVRARLVADIIKGVTIDRVISEDFGFSADAREKFRTRLARTLQSAIDE</sequence>
<dbReference type="Pfam" id="PF17920">
    <property type="entry name" value="TetR_C_16"/>
    <property type="match status" value="1"/>
</dbReference>
<dbReference type="PANTHER" id="PTHR30055">
    <property type="entry name" value="HTH-TYPE TRANSCRIPTIONAL REGULATOR RUTR"/>
    <property type="match status" value="1"/>
</dbReference>
<dbReference type="AlphaFoldDB" id="A0A380T9E2"/>
<proteinExistence type="predicted"/>
<gene>
    <name evidence="5" type="ORF">DF3PB_10030</name>
</gene>
<keyword evidence="2" id="KW-0238">DNA-binding</keyword>
<evidence type="ECO:0000256" key="3">
    <source>
        <dbReference type="ARBA" id="ARBA00023163"/>
    </source>
</evidence>
<dbReference type="PANTHER" id="PTHR30055:SF234">
    <property type="entry name" value="HTH-TYPE TRANSCRIPTIONAL REGULATOR BETI"/>
    <property type="match status" value="1"/>
</dbReference>
<dbReference type="GO" id="GO:0000976">
    <property type="term" value="F:transcription cis-regulatory region binding"/>
    <property type="evidence" value="ECO:0007669"/>
    <property type="project" value="TreeGrafter"/>
</dbReference>
<accession>A0A380T9E2</accession>